<evidence type="ECO:0000313" key="2">
    <source>
        <dbReference type="Proteomes" id="UP000575985"/>
    </source>
</evidence>
<dbReference type="AlphaFoldDB" id="A0A853BUX3"/>
<accession>A0A853BUX3</accession>
<gene>
    <name evidence="1" type="ORF">HNR12_004832</name>
</gene>
<dbReference type="EMBL" id="JACCFO010000001">
    <property type="protein sequence ID" value="NYI98555.1"/>
    <property type="molecule type" value="Genomic_DNA"/>
</dbReference>
<dbReference type="Proteomes" id="UP000575985">
    <property type="component" value="Unassembled WGS sequence"/>
</dbReference>
<organism evidence="1 2">
    <name type="scientific">Streptomonospora nanhaiensis</name>
    <dbReference type="NCBI Taxonomy" id="1323731"/>
    <lineage>
        <taxon>Bacteria</taxon>
        <taxon>Bacillati</taxon>
        <taxon>Actinomycetota</taxon>
        <taxon>Actinomycetes</taxon>
        <taxon>Streptosporangiales</taxon>
        <taxon>Nocardiopsidaceae</taxon>
        <taxon>Streptomonospora</taxon>
    </lineage>
</organism>
<comment type="caution">
    <text evidence="1">The sequence shown here is derived from an EMBL/GenBank/DDBJ whole genome shotgun (WGS) entry which is preliminary data.</text>
</comment>
<evidence type="ECO:0000313" key="1">
    <source>
        <dbReference type="EMBL" id="NYI98555.1"/>
    </source>
</evidence>
<keyword evidence="2" id="KW-1185">Reference proteome</keyword>
<reference evidence="1 2" key="1">
    <citation type="submission" date="2020-07" db="EMBL/GenBank/DDBJ databases">
        <title>Sequencing the genomes of 1000 actinobacteria strains.</title>
        <authorList>
            <person name="Klenk H.-P."/>
        </authorList>
    </citation>
    <scope>NUCLEOTIDE SEQUENCE [LARGE SCALE GENOMIC DNA]</scope>
    <source>
        <strain evidence="1 2">DSM 45927</strain>
    </source>
</reference>
<proteinExistence type="predicted"/>
<dbReference type="RefSeq" id="WP_179769683.1">
    <property type="nucleotide sequence ID" value="NZ_JACCFO010000001.1"/>
</dbReference>
<protein>
    <submittedName>
        <fullName evidence="1">Uncharacterized protein</fullName>
    </submittedName>
</protein>
<sequence>MADTPTPPISISLDGFSEDYDDPELAGALSFMIEQQGLLQTLVTGIVELLPDTSLWRLTLTGDMVATVNRVTERTDDNPYTTDRGAGHAGAITLPHDDGTFDDIVVSANVLFATREDVGSVEALIEHVIAAAEHLSRHEAGHAALRLRGEDADAYQDVEGLSNSDAACREPLAAHVDDNRIEQYTTVHAPSPLHHVDNLTDAIAHLRAELNEAKRTWRADIGEAAYRTLNAANGLVRVLAYLAPELGLDESGKPRRPDPLPAGWTEYVEESWDAWSLTFHRLRPVDEPMTVEELGAVLADLCRLMNAWLRSVGVDWGLTDDDQEYIFWEKTSY</sequence>
<name>A0A853BUX3_9ACTN</name>